<dbReference type="AlphaFoldDB" id="A0A1H1WJK6"/>
<name>A0A1H1WJK6_9BRAD</name>
<sequence>MKSFPKLGNPADSINRWKPDGDCSQACASDCETRRDALVRREWPNSENIVSDVWRSDPLIF</sequence>
<dbReference type="EMBL" id="LT629750">
    <property type="protein sequence ID" value="SDS96506.1"/>
    <property type="molecule type" value="Genomic_DNA"/>
</dbReference>
<dbReference type="Proteomes" id="UP000243904">
    <property type="component" value="Chromosome I"/>
</dbReference>
<proteinExistence type="predicted"/>
<protein>
    <submittedName>
        <fullName evidence="2">Uncharacterized protein</fullName>
    </submittedName>
</protein>
<feature type="region of interest" description="Disordered" evidence="1">
    <location>
        <begin position="1"/>
        <end position="22"/>
    </location>
</feature>
<evidence type="ECO:0000313" key="2">
    <source>
        <dbReference type="EMBL" id="SDS96506.1"/>
    </source>
</evidence>
<keyword evidence="3" id="KW-1185">Reference proteome</keyword>
<reference evidence="3" key="1">
    <citation type="submission" date="2016-10" db="EMBL/GenBank/DDBJ databases">
        <authorList>
            <person name="Varghese N."/>
            <person name="Submissions S."/>
        </authorList>
    </citation>
    <scope>NUCLEOTIDE SEQUENCE [LARGE SCALE GENOMIC DNA]</scope>
    <source>
        <strain evidence="3">GAS369</strain>
    </source>
</reference>
<organism evidence="2 3">
    <name type="scientific">Bradyrhizobium canariense</name>
    <dbReference type="NCBI Taxonomy" id="255045"/>
    <lineage>
        <taxon>Bacteria</taxon>
        <taxon>Pseudomonadati</taxon>
        <taxon>Pseudomonadota</taxon>
        <taxon>Alphaproteobacteria</taxon>
        <taxon>Hyphomicrobiales</taxon>
        <taxon>Nitrobacteraceae</taxon>
        <taxon>Bradyrhizobium</taxon>
    </lineage>
</organism>
<gene>
    <name evidence="2" type="ORF">SAMN05444158_3852</name>
</gene>
<evidence type="ECO:0000313" key="3">
    <source>
        <dbReference type="Proteomes" id="UP000243904"/>
    </source>
</evidence>
<accession>A0A1H1WJK6</accession>
<evidence type="ECO:0000256" key="1">
    <source>
        <dbReference type="SAM" id="MobiDB-lite"/>
    </source>
</evidence>